<dbReference type="InterPro" id="IPR016162">
    <property type="entry name" value="Ald_DH_N"/>
</dbReference>
<dbReference type="Gene3D" id="3.40.605.10">
    <property type="entry name" value="Aldehyde Dehydrogenase, Chain A, domain 1"/>
    <property type="match status" value="1"/>
</dbReference>
<gene>
    <name evidence="5" type="ORF">M427DRAFT_38939</name>
</gene>
<evidence type="ECO:0000256" key="1">
    <source>
        <dbReference type="ARBA" id="ARBA00009986"/>
    </source>
</evidence>
<dbReference type="FunFam" id="3.40.605.10:FF:000007">
    <property type="entry name" value="NAD/NADP-dependent betaine aldehyde dehydrogenase"/>
    <property type="match status" value="1"/>
</dbReference>
<accession>A0A138ZY37</accession>
<evidence type="ECO:0000259" key="4">
    <source>
        <dbReference type="Pfam" id="PF00171"/>
    </source>
</evidence>
<dbReference type="Pfam" id="PF00171">
    <property type="entry name" value="Aldedh"/>
    <property type="match status" value="1"/>
</dbReference>
<organism evidence="5 6">
    <name type="scientific">Gonapodya prolifera (strain JEL478)</name>
    <name type="common">Monoblepharis prolifera</name>
    <dbReference type="NCBI Taxonomy" id="1344416"/>
    <lineage>
        <taxon>Eukaryota</taxon>
        <taxon>Fungi</taxon>
        <taxon>Fungi incertae sedis</taxon>
        <taxon>Chytridiomycota</taxon>
        <taxon>Chytridiomycota incertae sedis</taxon>
        <taxon>Monoblepharidomycetes</taxon>
        <taxon>Monoblepharidales</taxon>
        <taxon>Gonapodyaceae</taxon>
        <taxon>Gonapodya</taxon>
    </lineage>
</organism>
<evidence type="ECO:0000313" key="6">
    <source>
        <dbReference type="Proteomes" id="UP000070544"/>
    </source>
</evidence>
<dbReference type="CDD" id="cd07138">
    <property type="entry name" value="ALDH_CddD_SSP0762"/>
    <property type="match status" value="1"/>
</dbReference>
<proteinExistence type="inferred from homology"/>
<comment type="similarity">
    <text evidence="1">Belongs to the aldehyde dehydrogenase family.</text>
</comment>
<feature type="domain" description="Aldehyde dehydrogenase" evidence="4">
    <location>
        <begin position="45"/>
        <end position="506"/>
    </location>
</feature>
<dbReference type="Proteomes" id="UP000070544">
    <property type="component" value="Unassembled WGS sequence"/>
</dbReference>
<dbReference type="InterPro" id="IPR015590">
    <property type="entry name" value="Aldehyde_DH_dom"/>
</dbReference>
<dbReference type="GO" id="GO:0016620">
    <property type="term" value="F:oxidoreductase activity, acting on the aldehyde or oxo group of donors, NAD or NADP as acceptor"/>
    <property type="evidence" value="ECO:0007669"/>
    <property type="project" value="InterPro"/>
</dbReference>
<dbReference type="EMBL" id="KQ965865">
    <property type="protein sequence ID" value="KXS09404.1"/>
    <property type="molecule type" value="Genomic_DNA"/>
</dbReference>
<dbReference type="STRING" id="1344416.A0A138ZY37"/>
<feature type="compositionally biased region" description="Polar residues" evidence="3">
    <location>
        <begin position="1"/>
        <end position="20"/>
    </location>
</feature>
<protein>
    <submittedName>
        <fullName evidence="5">Aldehyde dehydrogenase family protein</fullName>
    </submittedName>
</protein>
<keyword evidence="2" id="KW-0560">Oxidoreductase</keyword>
<name>A0A138ZY37_GONPJ</name>
<dbReference type="PANTHER" id="PTHR42804:SF1">
    <property type="entry name" value="ALDEHYDE DEHYDROGENASE-RELATED"/>
    <property type="match status" value="1"/>
</dbReference>
<dbReference type="Gene3D" id="3.40.309.10">
    <property type="entry name" value="Aldehyde Dehydrogenase, Chain A, domain 2"/>
    <property type="match status" value="1"/>
</dbReference>
<evidence type="ECO:0000256" key="3">
    <source>
        <dbReference type="SAM" id="MobiDB-lite"/>
    </source>
</evidence>
<evidence type="ECO:0000313" key="5">
    <source>
        <dbReference type="EMBL" id="KXS09404.1"/>
    </source>
</evidence>
<keyword evidence="6" id="KW-1185">Reference proteome</keyword>
<sequence length="516" mass="55351">MSTSDVGSRLLNPSLQTTNRAPPRIQSDTKHRYAKIQISQCDLQWVDPVGPIRTHDVINPATEEVYARIALGSKEDVDRAVQAAKDAFPAFSVTSPEYRAELLEKIVVAYNKRKEAIAESISKEMGAPMWLAKTAQQGAGSGHFRACAEVLRKNAIKFTENRGSHIIRREPIGVCGFICPWNWPANQIGNKIAPAIAAGCTSVLKPSEFTPIDAILIMEAIHEAGVPKGVVNLVNGDGPGVGQWISSHPEIEMVSFTGSTRAGIEIAKAAAPTVKRVAQELGGKSPNIITPDAPLEEAVTKGVITMMNNSGQSCNAPSRMLIHRPQYQQAVEIAAKVAQTIKVSDPVKSGRGEIGPVANINQFKKIQALLQKGIDEGASAVVGGPGKPEGFDKGYYIKPTIFANVNNNMTIAREEIFGPVLCMIPYDNLEHAIQIANDTPYGLSAYVYAKDSLAAAKIASRLRAGQVLLQGKTFDSHTPFGGYKQSGNGREAGEFGILEFLEVKAVVGAPPEAARL</sequence>
<dbReference type="InterPro" id="IPR016163">
    <property type="entry name" value="Ald_DH_C"/>
</dbReference>
<dbReference type="AlphaFoldDB" id="A0A138ZY37"/>
<reference evidence="5 6" key="1">
    <citation type="journal article" date="2015" name="Genome Biol. Evol.">
        <title>Phylogenomic analyses indicate that early fungi evolved digesting cell walls of algal ancestors of land plants.</title>
        <authorList>
            <person name="Chang Y."/>
            <person name="Wang S."/>
            <person name="Sekimoto S."/>
            <person name="Aerts A.L."/>
            <person name="Choi C."/>
            <person name="Clum A."/>
            <person name="LaButti K.M."/>
            <person name="Lindquist E.A."/>
            <person name="Yee Ngan C."/>
            <person name="Ohm R.A."/>
            <person name="Salamov A.A."/>
            <person name="Grigoriev I.V."/>
            <person name="Spatafora J.W."/>
            <person name="Berbee M.L."/>
        </authorList>
    </citation>
    <scope>NUCLEOTIDE SEQUENCE [LARGE SCALE GENOMIC DNA]</scope>
    <source>
        <strain evidence="5 6">JEL478</strain>
    </source>
</reference>
<dbReference type="OrthoDB" id="310895at2759"/>
<dbReference type="SUPFAM" id="SSF53720">
    <property type="entry name" value="ALDH-like"/>
    <property type="match status" value="1"/>
</dbReference>
<dbReference type="PANTHER" id="PTHR42804">
    <property type="entry name" value="ALDEHYDE DEHYDROGENASE"/>
    <property type="match status" value="1"/>
</dbReference>
<feature type="region of interest" description="Disordered" evidence="3">
    <location>
        <begin position="1"/>
        <end position="26"/>
    </location>
</feature>
<dbReference type="InterPro" id="IPR016161">
    <property type="entry name" value="Ald_DH/histidinol_DH"/>
</dbReference>
<evidence type="ECO:0000256" key="2">
    <source>
        <dbReference type="ARBA" id="ARBA00023002"/>
    </source>
</evidence>